<feature type="compositionally biased region" description="Basic and acidic residues" evidence="2">
    <location>
        <begin position="215"/>
        <end position="227"/>
    </location>
</feature>
<name>A0ABS9PED0_9GAMM</name>
<dbReference type="Proteomes" id="UP000814385">
    <property type="component" value="Unassembled WGS sequence"/>
</dbReference>
<protein>
    <recommendedName>
        <fullName evidence="3">KfrA N-terminal DNA-binding domain-containing protein</fullName>
    </recommendedName>
</protein>
<dbReference type="RefSeq" id="WP_238978792.1">
    <property type="nucleotide sequence ID" value="NZ_JABFUC010000018.1"/>
</dbReference>
<organism evidence="4 5">
    <name type="scientific">Billgrantia campisalis</name>
    <dbReference type="NCBI Taxonomy" id="74661"/>
    <lineage>
        <taxon>Bacteria</taxon>
        <taxon>Pseudomonadati</taxon>
        <taxon>Pseudomonadota</taxon>
        <taxon>Gammaproteobacteria</taxon>
        <taxon>Oceanospirillales</taxon>
        <taxon>Halomonadaceae</taxon>
        <taxon>Billgrantia</taxon>
    </lineage>
</organism>
<proteinExistence type="predicted"/>
<feature type="compositionally biased region" description="Polar residues" evidence="2">
    <location>
        <begin position="298"/>
        <end position="307"/>
    </location>
</feature>
<reference evidence="4 5" key="1">
    <citation type="submission" date="2020-05" db="EMBL/GenBank/DDBJ databases">
        <title>Comparative genomic analysis of denitrifying bacteria from Halomonas genus.</title>
        <authorList>
            <person name="Wang L."/>
            <person name="Shao Z."/>
        </authorList>
    </citation>
    <scope>NUCLEOTIDE SEQUENCE [LARGE SCALE GENOMIC DNA]</scope>
    <source>
        <strain evidence="4 5">A4</strain>
    </source>
</reference>
<feature type="compositionally biased region" description="Basic and acidic residues" evidence="2">
    <location>
        <begin position="235"/>
        <end position="263"/>
    </location>
</feature>
<evidence type="ECO:0000256" key="1">
    <source>
        <dbReference type="SAM" id="Coils"/>
    </source>
</evidence>
<dbReference type="InterPro" id="IPR021104">
    <property type="entry name" value="KfrA_DNA-bd_N"/>
</dbReference>
<keyword evidence="1" id="KW-0175">Coiled coil</keyword>
<comment type="caution">
    <text evidence="4">The sequence shown here is derived from an EMBL/GenBank/DDBJ whole genome shotgun (WGS) entry which is preliminary data.</text>
</comment>
<accession>A0ABS9PED0</accession>
<evidence type="ECO:0000259" key="3">
    <source>
        <dbReference type="Pfam" id="PF11740"/>
    </source>
</evidence>
<feature type="region of interest" description="Disordered" evidence="2">
    <location>
        <begin position="298"/>
        <end position="318"/>
    </location>
</feature>
<evidence type="ECO:0000313" key="5">
    <source>
        <dbReference type="Proteomes" id="UP000814385"/>
    </source>
</evidence>
<dbReference type="EMBL" id="JABFUC010000018">
    <property type="protein sequence ID" value="MCG6659602.1"/>
    <property type="molecule type" value="Genomic_DNA"/>
</dbReference>
<feature type="coiled-coil region" evidence="1">
    <location>
        <begin position="72"/>
        <end position="187"/>
    </location>
</feature>
<sequence>MQRLEITYEQVAAAAENLTAKGIPLTLQRIGEHLGGGSPHAIQRHLAEWRAKQPPAKRPAPKLPDTLLAALTDELQRQTQAAHSEADQAIQEARSDATALAELGEGLEARAEQLARRLSVAEEALERAKAERDGLRTERDELEHELEHERQTHQKVREQGIKAQQQVEMLTAQLEEARQARLVAERATQTAQTALTKAERSQAVAEVQRDAALEQARDRARQVEQHRQALQAEQTRQRKEIDDLRAGQKARLEDVERARKEAMEQAQKATQRASKAEIRAEALEATLAALKSRLDALQVQQRQQSVGSKKAGAPRQGS</sequence>
<evidence type="ECO:0000313" key="4">
    <source>
        <dbReference type="EMBL" id="MCG6659602.1"/>
    </source>
</evidence>
<evidence type="ECO:0000256" key="2">
    <source>
        <dbReference type="SAM" id="MobiDB-lite"/>
    </source>
</evidence>
<keyword evidence="5" id="KW-1185">Reference proteome</keyword>
<feature type="domain" description="KfrA N-terminal DNA-binding" evidence="3">
    <location>
        <begin position="7"/>
        <end position="124"/>
    </location>
</feature>
<gene>
    <name evidence="4" type="ORF">HOP52_17770</name>
</gene>
<dbReference type="Pfam" id="PF11740">
    <property type="entry name" value="KfrA_N"/>
    <property type="match status" value="1"/>
</dbReference>
<feature type="region of interest" description="Disordered" evidence="2">
    <location>
        <begin position="215"/>
        <end position="276"/>
    </location>
</feature>